<protein>
    <submittedName>
        <fullName evidence="1">Uncharacterized protein</fullName>
    </submittedName>
</protein>
<comment type="caution">
    <text evidence="1">The sequence shown here is derived from an EMBL/GenBank/DDBJ whole genome shotgun (WGS) entry which is preliminary data.</text>
</comment>
<proteinExistence type="predicted"/>
<dbReference type="Proteomes" id="UP000821845">
    <property type="component" value="Chromosome 8"/>
</dbReference>
<dbReference type="EMBL" id="CM023488">
    <property type="protein sequence ID" value="KAH6924000.1"/>
    <property type="molecule type" value="Genomic_DNA"/>
</dbReference>
<organism evidence="1 2">
    <name type="scientific">Hyalomma asiaticum</name>
    <name type="common">Tick</name>
    <dbReference type="NCBI Taxonomy" id="266040"/>
    <lineage>
        <taxon>Eukaryota</taxon>
        <taxon>Metazoa</taxon>
        <taxon>Ecdysozoa</taxon>
        <taxon>Arthropoda</taxon>
        <taxon>Chelicerata</taxon>
        <taxon>Arachnida</taxon>
        <taxon>Acari</taxon>
        <taxon>Parasitiformes</taxon>
        <taxon>Ixodida</taxon>
        <taxon>Ixodoidea</taxon>
        <taxon>Ixodidae</taxon>
        <taxon>Hyalomminae</taxon>
        <taxon>Hyalomma</taxon>
    </lineage>
</organism>
<evidence type="ECO:0000313" key="1">
    <source>
        <dbReference type="EMBL" id="KAH6924000.1"/>
    </source>
</evidence>
<keyword evidence="2" id="KW-1185">Reference proteome</keyword>
<accession>A0ACB7RNN0</accession>
<evidence type="ECO:0000313" key="2">
    <source>
        <dbReference type="Proteomes" id="UP000821845"/>
    </source>
</evidence>
<gene>
    <name evidence="1" type="ORF">HPB50_010227</name>
</gene>
<sequence length="372" mass="42677">MLAQSLRRSAQGLPRTERESWHAVTEHIHVYSAFLVKTTERAIHIISLVRNSDRQSNGTTIRHPPLACVIRTLNTTATLKASIRLVWTYFDPSFQNALIVCPSPESTFPVDEDILVAVAATGSSASSLRWLHLHRPPKKSKEKCCAVMQSLGVDLTLVSFKLIVDVAVEHAHVHAHGQVPALYDCIFRSLSKTEYYMHVDIDELMVPLTNNDIPSMVQKFERQRRRTLGSLVVRSRYHCAEYPHNLRYSLHGYLPLQTRIFIYYPAHQVPALYIRKYIARSRRVCVPGVHTVERYCAKTIKSFHIRRTAVIRHYKSCCLHEPSSRLDRFASLYNVTLLTPDYTFEEFSARIEEDPVVRALISLVVQMNSTRL</sequence>
<reference evidence="1" key="1">
    <citation type="submission" date="2020-05" db="EMBL/GenBank/DDBJ databases">
        <title>Large-scale comparative analyses of tick genomes elucidate their genetic diversity and vector capacities.</title>
        <authorList>
            <person name="Jia N."/>
            <person name="Wang J."/>
            <person name="Shi W."/>
            <person name="Du L."/>
            <person name="Sun Y."/>
            <person name="Zhan W."/>
            <person name="Jiang J."/>
            <person name="Wang Q."/>
            <person name="Zhang B."/>
            <person name="Ji P."/>
            <person name="Sakyi L.B."/>
            <person name="Cui X."/>
            <person name="Yuan T."/>
            <person name="Jiang B."/>
            <person name="Yang W."/>
            <person name="Lam T.T.-Y."/>
            <person name="Chang Q."/>
            <person name="Ding S."/>
            <person name="Wang X."/>
            <person name="Zhu J."/>
            <person name="Ruan X."/>
            <person name="Zhao L."/>
            <person name="Wei J."/>
            <person name="Que T."/>
            <person name="Du C."/>
            <person name="Cheng J."/>
            <person name="Dai P."/>
            <person name="Han X."/>
            <person name="Huang E."/>
            <person name="Gao Y."/>
            <person name="Liu J."/>
            <person name="Shao H."/>
            <person name="Ye R."/>
            <person name="Li L."/>
            <person name="Wei W."/>
            <person name="Wang X."/>
            <person name="Wang C."/>
            <person name="Yang T."/>
            <person name="Huo Q."/>
            <person name="Li W."/>
            <person name="Guo W."/>
            <person name="Chen H."/>
            <person name="Zhou L."/>
            <person name="Ni X."/>
            <person name="Tian J."/>
            <person name="Zhou Y."/>
            <person name="Sheng Y."/>
            <person name="Liu T."/>
            <person name="Pan Y."/>
            <person name="Xia L."/>
            <person name="Li J."/>
            <person name="Zhao F."/>
            <person name="Cao W."/>
        </authorList>
    </citation>
    <scope>NUCLEOTIDE SEQUENCE</scope>
    <source>
        <strain evidence="1">Hyas-2018</strain>
    </source>
</reference>
<name>A0ACB7RNN0_HYAAI</name>